<dbReference type="PANTHER" id="PTHR37577:SF1">
    <property type="entry name" value="INTEGRAL MEMBRANE PROTEIN"/>
    <property type="match status" value="1"/>
</dbReference>
<sequence>MGNACSQRANCTVGFDSTNTTVLALGGVKRGSFEAEPDIAGIGTVAALVAGTAVGLLVSLIITVGLVLDRIPKLVKFSYNHPKVRAFVPSPNQLLPRKDWPGNRTTAQSSTATSSSVELINNPQHSTHTRPPGPFSYGHGYSTSQVAHGPSMGSYGPPQSRPQRRQRRPPYRQPYHMINETSDPRPPHNTRTSLWKRIRPEETNYPTRNSFPERSYDVLEAILFCIHDSQLLLAIALGLSFHLGTNCSTSQYHLDIAMNLSIIGCVSFLLAFTLVRNYWAAPIASVIRIACFGAVLYFIALTIANQLNAGLSPEYEPPSSRNDSLILLDAVCFLNKTYSSDLNSTIGDQTGLVGTLGQDIPNMSYHKLIWVVSIASLVSALLRLGQFFRYGTDGPARKTRSPDSDEPIGFWSCILFIWWSATWLVCVVVYILTVRHVFSIREWVSNSGWIEPDDFSSNPENDVRSFGQIAAVVASGSVAIAAFDRWKPGWWKTWYDDEE</sequence>
<evidence type="ECO:0000256" key="1">
    <source>
        <dbReference type="SAM" id="MobiDB-lite"/>
    </source>
</evidence>
<name>A0A428RDR3_9HYPO</name>
<gene>
    <name evidence="3" type="ORF">CEP51_010659</name>
</gene>
<organism evidence="3 4">
    <name type="scientific">Fusarium floridanum</name>
    <dbReference type="NCBI Taxonomy" id="1325733"/>
    <lineage>
        <taxon>Eukaryota</taxon>
        <taxon>Fungi</taxon>
        <taxon>Dikarya</taxon>
        <taxon>Ascomycota</taxon>
        <taxon>Pezizomycotina</taxon>
        <taxon>Sordariomycetes</taxon>
        <taxon>Hypocreomycetidae</taxon>
        <taxon>Hypocreales</taxon>
        <taxon>Nectriaceae</taxon>
        <taxon>Fusarium</taxon>
        <taxon>Fusarium solani species complex</taxon>
    </lineage>
</organism>
<feature type="compositionally biased region" description="Polar residues" evidence="1">
    <location>
        <begin position="117"/>
        <end position="126"/>
    </location>
</feature>
<keyword evidence="2" id="KW-1133">Transmembrane helix</keyword>
<keyword evidence="4" id="KW-1185">Reference proteome</keyword>
<keyword evidence="2" id="KW-0812">Transmembrane</keyword>
<dbReference type="PANTHER" id="PTHR37577">
    <property type="entry name" value="INTEGRAL MEMBRANE PROTEIN"/>
    <property type="match status" value="1"/>
</dbReference>
<protein>
    <submittedName>
        <fullName evidence="3">Uncharacterized protein</fullName>
    </submittedName>
</protein>
<dbReference type="InterPro" id="IPR053018">
    <property type="entry name" value="Elsinochrome_Biosynth-Asso"/>
</dbReference>
<reference evidence="3 4" key="1">
    <citation type="submission" date="2017-06" db="EMBL/GenBank/DDBJ databases">
        <title>Comparative genomic analysis of Ambrosia Fusariam Clade fungi.</title>
        <authorList>
            <person name="Stajich J.E."/>
            <person name="Carrillo J."/>
            <person name="Kijimoto T."/>
            <person name="Eskalen A."/>
            <person name="O'Donnell K."/>
            <person name="Kasson M."/>
        </authorList>
    </citation>
    <scope>NUCLEOTIDE SEQUENCE [LARGE SCALE GENOMIC DNA]</scope>
    <source>
        <strain evidence="3 4">NRRL62606</strain>
    </source>
</reference>
<feature type="compositionally biased region" description="Low complexity" evidence="1">
    <location>
        <begin position="105"/>
        <end position="116"/>
    </location>
</feature>
<dbReference type="AlphaFoldDB" id="A0A428RDR3"/>
<feature type="transmembrane region" description="Helical" evidence="2">
    <location>
        <begin position="408"/>
        <end position="432"/>
    </location>
</feature>
<feature type="transmembrane region" description="Helical" evidence="2">
    <location>
        <begin position="256"/>
        <end position="275"/>
    </location>
</feature>
<evidence type="ECO:0000313" key="4">
    <source>
        <dbReference type="Proteomes" id="UP000287972"/>
    </source>
</evidence>
<feature type="transmembrane region" description="Helical" evidence="2">
    <location>
        <begin position="368"/>
        <end position="388"/>
    </location>
</feature>
<keyword evidence="2" id="KW-0472">Membrane</keyword>
<feature type="transmembrane region" description="Helical" evidence="2">
    <location>
        <begin position="39"/>
        <end position="68"/>
    </location>
</feature>
<evidence type="ECO:0000313" key="3">
    <source>
        <dbReference type="EMBL" id="RSL75670.1"/>
    </source>
</evidence>
<accession>A0A428RDR3</accession>
<comment type="caution">
    <text evidence="3">The sequence shown here is derived from an EMBL/GenBank/DDBJ whole genome shotgun (WGS) entry which is preliminary data.</text>
</comment>
<evidence type="ECO:0000256" key="2">
    <source>
        <dbReference type="SAM" id="Phobius"/>
    </source>
</evidence>
<dbReference type="Proteomes" id="UP000287972">
    <property type="component" value="Unassembled WGS sequence"/>
</dbReference>
<dbReference type="EMBL" id="NKCL01000337">
    <property type="protein sequence ID" value="RSL75670.1"/>
    <property type="molecule type" value="Genomic_DNA"/>
</dbReference>
<feature type="transmembrane region" description="Helical" evidence="2">
    <location>
        <begin position="287"/>
        <end position="307"/>
    </location>
</feature>
<feature type="region of interest" description="Disordered" evidence="1">
    <location>
        <begin position="90"/>
        <end position="206"/>
    </location>
</feature>
<proteinExistence type="predicted"/>